<proteinExistence type="predicted"/>
<sequence length="212" mass="22327">MYFGRLCAILCTAVCAVALTLKSPSPYIGPDDDCHPSISARESDCPRPQMIEVGHALAPVPQLGLVRKDIDSAGETDPDLAPLENEDSGSDDDDATSCTISCSTGSPASAPAQSDCDVVRDYLLYISGGNPNANTTIPAVPQGYSGYYEVFAYQTCTAYLENTDNTNALNFSLVTLAMDIQRLTASCGPAQNAHGGICYGPGGSWFVETKHS</sequence>
<feature type="compositionally biased region" description="Acidic residues" evidence="1">
    <location>
        <begin position="74"/>
        <end position="95"/>
    </location>
</feature>
<evidence type="ECO:0000256" key="1">
    <source>
        <dbReference type="SAM" id="MobiDB-lite"/>
    </source>
</evidence>
<evidence type="ECO:0000313" key="4">
    <source>
        <dbReference type="Proteomes" id="UP000613580"/>
    </source>
</evidence>
<protein>
    <submittedName>
        <fullName evidence="3">Uncharacterized protein</fullName>
    </submittedName>
</protein>
<dbReference type="OrthoDB" id="3226519at2759"/>
<gene>
    <name evidence="3" type="ORF">HMN09_00847000</name>
</gene>
<feature type="chain" id="PRO_5034704585" evidence="2">
    <location>
        <begin position="19"/>
        <end position="212"/>
    </location>
</feature>
<name>A0A8H6SSI9_MYCCL</name>
<organism evidence="3 4">
    <name type="scientific">Mycena chlorophos</name>
    <name type="common">Agaric fungus</name>
    <name type="synonym">Agaricus chlorophos</name>
    <dbReference type="NCBI Taxonomy" id="658473"/>
    <lineage>
        <taxon>Eukaryota</taxon>
        <taxon>Fungi</taxon>
        <taxon>Dikarya</taxon>
        <taxon>Basidiomycota</taxon>
        <taxon>Agaricomycotina</taxon>
        <taxon>Agaricomycetes</taxon>
        <taxon>Agaricomycetidae</taxon>
        <taxon>Agaricales</taxon>
        <taxon>Marasmiineae</taxon>
        <taxon>Mycenaceae</taxon>
        <taxon>Mycena</taxon>
    </lineage>
</organism>
<dbReference type="AlphaFoldDB" id="A0A8H6SSI9"/>
<reference evidence="3" key="1">
    <citation type="submission" date="2020-05" db="EMBL/GenBank/DDBJ databases">
        <title>Mycena genomes resolve the evolution of fungal bioluminescence.</title>
        <authorList>
            <person name="Tsai I.J."/>
        </authorList>
    </citation>
    <scope>NUCLEOTIDE SEQUENCE</scope>
    <source>
        <strain evidence="3">110903Hualien_Pintung</strain>
    </source>
</reference>
<keyword evidence="2" id="KW-0732">Signal</keyword>
<evidence type="ECO:0000256" key="2">
    <source>
        <dbReference type="SAM" id="SignalP"/>
    </source>
</evidence>
<feature type="region of interest" description="Disordered" evidence="1">
    <location>
        <begin position="74"/>
        <end position="96"/>
    </location>
</feature>
<evidence type="ECO:0000313" key="3">
    <source>
        <dbReference type="EMBL" id="KAF7304448.1"/>
    </source>
</evidence>
<dbReference type="EMBL" id="JACAZE010000011">
    <property type="protein sequence ID" value="KAF7304448.1"/>
    <property type="molecule type" value="Genomic_DNA"/>
</dbReference>
<comment type="caution">
    <text evidence="3">The sequence shown here is derived from an EMBL/GenBank/DDBJ whole genome shotgun (WGS) entry which is preliminary data.</text>
</comment>
<accession>A0A8H6SSI9</accession>
<feature type="signal peptide" evidence="2">
    <location>
        <begin position="1"/>
        <end position="18"/>
    </location>
</feature>
<keyword evidence="4" id="KW-1185">Reference proteome</keyword>
<dbReference type="Proteomes" id="UP000613580">
    <property type="component" value="Unassembled WGS sequence"/>
</dbReference>